<feature type="signal peptide" evidence="2">
    <location>
        <begin position="1"/>
        <end position="17"/>
    </location>
</feature>
<evidence type="ECO:0000256" key="2">
    <source>
        <dbReference type="SAM" id="SignalP"/>
    </source>
</evidence>
<keyword evidence="5" id="KW-1185">Reference proteome</keyword>
<gene>
    <name evidence="4" type="ORF">SO694_000011064</name>
</gene>
<dbReference type="PRINTS" id="PR00625">
    <property type="entry name" value="JDOMAIN"/>
</dbReference>
<feature type="chain" id="PRO_5045751281" evidence="2">
    <location>
        <begin position="18"/>
        <end position="180"/>
    </location>
</feature>
<dbReference type="EMBL" id="JBBJCI010000035">
    <property type="protein sequence ID" value="KAK7253526.1"/>
    <property type="molecule type" value="Genomic_DNA"/>
</dbReference>
<evidence type="ECO:0000259" key="3">
    <source>
        <dbReference type="PROSITE" id="PS50076"/>
    </source>
</evidence>
<comment type="caution">
    <text evidence="4">The sequence shown here is derived from an EMBL/GenBank/DDBJ whole genome shotgun (WGS) entry which is preliminary data.</text>
</comment>
<dbReference type="PROSITE" id="PS50076">
    <property type="entry name" value="DNAJ_2"/>
    <property type="match status" value="1"/>
</dbReference>
<dbReference type="PANTHER" id="PTHR24074">
    <property type="entry name" value="CO-CHAPERONE PROTEIN DJLA"/>
    <property type="match status" value="1"/>
</dbReference>
<dbReference type="SMART" id="SM00271">
    <property type="entry name" value="DnaJ"/>
    <property type="match status" value="1"/>
</dbReference>
<name>A0ABR1GCI6_AURAN</name>
<protein>
    <submittedName>
        <fullName evidence="4">DnaJ-like protein</fullName>
    </submittedName>
</protein>
<feature type="domain" description="J" evidence="3">
    <location>
        <begin position="19"/>
        <end position="95"/>
    </location>
</feature>
<reference evidence="4 5" key="1">
    <citation type="submission" date="2024-03" db="EMBL/GenBank/DDBJ databases">
        <title>Aureococcus anophagefferens CCMP1851 and Kratosvirus quantuckense: Draft genome of a second virus-susceptible host strain in the model system.</title>
        <authorList>
            <person name="Chase E."/>
            <person name="Truchon A.R."/>
            <person name="Schepens W."/>
            <person name="Wilhelm S.W."/>
        </authorList>
    </citation>
    <scope>NUCLEOTIDE SEQUENCE [LARGE SCALE GENOMIC DNA]</scope>
    <source>
        <strain evidence="4 5">CCMP1851</strain>
    </source>
</reference>
<dbReference type="CDD" id="cd06257">
    <property type="entry name" value="DnaJ"/>
    <property type="match status" value="1"/>
</dbReference>
<accession>A0ABR1GCI6</accession>
<dbReference type="InterPro" id="IPR036869">
    <property type="entry name" value="J_dom_sf"/>
</dbReference>
<dbReference type="InterPro" id="IPR001623">
    <property type="entry name" value="DnaJ_domain"/>
</dbReference>
<dbReference type="Pfam" id="PF00226">
    <property type="entry name" value="DnaJ"/>
    <property type="match status" value="1"/>
</dbReference>
<dbReference type="Gene3D" id="1.10.287.110">
    <property type="entry name" value="DnaJ domain"/>
    <property type="match status" value="1"/>
</dbReference>
<dbReference type="SUPFAM" id="SSF46565">
    <property type="entry name" value="Chaperone J-domain"/>
    <property type="match status" value="1"/>
</dbReference>
<keyword evidence="2" id="KW-0732">Signal</keyword>
<evidence type="ECO:0000256" key="1">
    <source>
        <dbReference type="SAM" id="MobiDB-lite"/>
    </source>
</evidence>
<organism evidence="4 5">
    <name type="scientific">Aureococcus anophagefferens</name>
    <name type="common">Harmful bloom alga</name>
    <dbReference type="NCBI Taxonomy" id="44056"/>
    <lineage>
        <taxon>Eukaryota</taxon>
        <taxon>Sar</taxon>
        <taxon>Stramenopiles</taxon>
        <taxon>Ochrophyta</taxon>
        <taxon>Pelagophyceae</taxon>
        <taxon>Pelagomonadales</taxon>
        <taxon>Pelagomonadaceae</taxon>
        <taxon>Aureococcus</taxon>
    </lineage>
</organism>
<feature type="region of interest" description="Disordered" evidence="1">
    <location>
        <begin position="97"/>
        <end position="120"/>
    </location>
</feature>
<proteinExistence type="predicted"/>
<sequence length="180" mass="19095">MLLRLLLVAGAALTAHADDARAILGVPRGASTAEIKAAYRKAALKYHPDKGGDQDMFVKVAQAFEGAGDPARAAALRRRRRPRARAARRRYDALPRARDGGRSTYSKVTRTGPDGRSSSSVSISLDGSLGEAFAAAVVPDWLARLPGAGALVVLAATWTPSLLCLSFCWRCCLKPKSHAA</sequence>
<evidence type="ECO:0000313" key="4">
    <source>
        <dbReference type="EMBL" id="KAK7253526.1"/>
    </source>
</evidence>
<evidence type="ECO:0000313" key="5">
    <source>
        <dbReference type="Proteomes" id="UP001363151"/>
    </source>
</evidence>
<dbReference type="Proteomes" id="UP001363151">
    <property type="component" value="Unassembled WGS sequence"/>
</dbReference>
<dbReference type="InterPro" id="IPR050817">
    <property type="entry name" value="DjlA_DnaK_co-chaperone"/>
</dbReference>